<evidence type="ECO:0000259" key="5">
    <source>
        <dbReference type="Pfam" id="PF08303"/>
    </source>
</evidence>
<dbReference type="GO" id="GO:0006388">
    <property type="term" value="P:tRNA splicing, via endonucleolytic cleavage and ligation"/>
    <property type="evidence" value="ECO:0007669"/>
    <property type="project" value="UniProtKB-UniRule"/>
</dbReference>
<dbReference type="EC" id="6.5.1.3" evidence="1"/>
<sequence length="851" mass="95468">MTASDATVLAQLQALSVQERPLVRQTEHSVSLRSDGSQEREHSDHNPNPTPTQLISWKMNEHSYAKSPSPFPTLARGLFSINDDIVVRGYDKFFNVDEVPWTTWAAITKYTCGPYLLSFKENGCIIFIAALSPTQLVVTSKHAVGPPTEQAREQGVTVTHSQMGEIWLERHLKSVGKSKEELAGVLHRNKWTAVAELCDDSFEEHVLGYPPHRSGLHLHGLNRNTAEFQTEEFETVERIAREYGFISTRHITHASLTDVQNYIKEVERNNGSVDGEPIEGFVVRCRTNDVLRDSPMPYPPHSPFFFKIKFDEPYLMFREWREITRGLLAKRTQGKLGSDESGTRKSTYPESVVYRDWVRTKMSEEWSLFESFEKGKGIIALRDRFLSELQSEELSSKLSNVRTSWNKKQGKSKPTKPQHDDRPFEKTMLVPIAVPGCGKTAVAMALSKLYGFAHTQSDDVRTKKTGPTFEKNVADLLKKIDGSDVVIADRNNHMKQHRERLNVLPFEQKPALGRVRMIALYWSIDAAPLNTVIRVCSERIRRRGTRHQSLRAGKGNDQTHEDIIVNFINQFQALDTLNEQFDAVIHLSLEDDLQTSTKKAIAGLREHGIDLKTITQDTFDQAMQAVLEYDPEYKRPDEDNSMKKRVEKGKNVGAGGAGGASSGPRYFAVGVECALAQLCTDAIGNANANADADADVNTGSRDTLHAFLQHLISHNRIANVPHITLLHQKELESVHESEYHECWTALANNSDAIDFTFGVDALMCNDRVMALSLCDVRVAEAEHVDDRVKNLVERVMSKKVLHITVGTRDSTVNPFESKAVVQKWKAGNSNTGIAACGVQGVQLGGRLRGMF</sequence>
<feature type="compositionally biased region" description="Basic and acidic residues" evidence="3">
    <location>
        <begin position="36"/>
        <end position="45"/>
    </location>
</feature>
<dbReference type="PIRSF" id="PIRSF019634">
    <property type="entry name" value="tRNA_lig_yeast"/>
    <property type="match status" value="1"/>
</dbReference>
<evidence type="ECO:0000256" key="2">
    <source>
        <dbReference type="PIRSR" id="PIRSR019634-50"/>
    </source>
</evidence>
<dbReference type="OrthoDB" id="276239at2759"/>
<feature type="domain" description="tRNA ligase phosphodiesterase" evidence="4">
    <location>
        <begin position="615"/>
        <end position="841"/>
    </location>
</feature>
<dbReference type="PANTHER" id="PTHR32004">
    <property type="entry name" value="TRNA LIGASE"/>
    <property type="match status" value="1"/>
</dbReference>
<feature type="compositionally biased region" description="Basic and acidic residues" evidence="3">
    <location>
        <begin position="633"/>
        <end position="650"/>
    </location>
</feature>
<dbReference type="AlphaFoldDB" id="A0A4T0FSX5"/>
<evidence type="ECO:0000256" key="3">
    <source>
        <dbReference type="SAM" id="MobiDB-lite"/>
    </source>
</evidence>
<keyword evidence="8" id="KW-1185">Reference proteome</keyword>
<dbReference type="Pfam" id="PF08303">
    <property type="entry name" value="tRNA_lig_kinase"/>
    <property type="match status" value="1"/>
</dbReference>
<dbReference type="InterPro" id="IPR019039">
    <property type="entry name" value="T4-Rnl1-like_N"/>
</dbReference>
<comment type="catalytic activity">
    <reaction evidence="1">
        <text>ATP + (ribonucleotide)n-3'-hydroxyl + 5'-phospho-(ribonucleotide)m = (ribonucleotide)n+m + AMP + diphosphate.</text>
        <dbReference type="EC" id="6.5.1.3"/>
    </reaction>
</comment>
<protein>
    <recommendedName>
        <fullName evidence="1">tRNA ligase</fullName>
        <ecNumber evidence="1">6.5.1.3</ecNumber>
    </recommendedName>
</protein>
<comment type="similarity">
    <text evidence="1">Belongs to the TRL1 family.</text>
</comment>
<keyword evidence="1" id="KW-0819">tRNA processing</keyword>
<evidence type="ECO:0000256" key="1">
    <source>
        <dbReference type="PIRNR" id="PIRNR019634"/>
    </source>
</evidence>
<dbReference type="InterPro" id="IPR015966">
    <property type="entry name" value="tRNA_lig_kin_fungi"/>
</dbReference>
<dbReference type="Gene3D" id="3.40.50.300">
    <property type="entry name" value="P-loop containing nucleotide triphosphate hydrolases"/>
    <property type="match status" value="1"/>
</dbReference>
<dbReference type="Pfam" id="PF08302">
    <property type="entry name" value="tRNA_lig_CPD"/>
    <property type="match status" value="1"/>
</dbReference>
<keyword evidence="1" id="KW-0436">Ligase</keyword>
<reference evidence="7 8" key="1">
    <citation type="submission" date="2019-03" db="EMBL/GenBank/DDBJ databases">
        <title>Sequencing 23 genomes of Wallemia ichthyophaga.</title>
        <authorList>
            <person name="Gostincar C."/>
        </authorList>
    </citation>
    <scope>NUCLEOTIDE SEQUENCE [LARGE SCALE GENOMIC DNA]</scope>
    <source>
        <strain evidence="7 8">EXF-5753</strain>
    </source>
</reference>
<dbReference type="PANTHER" id="PTHR32004:SF1">
    <property type="entry name" value="TRNA LIGASE"/>
    <property type="match status" value="1"/>
</dbReference>
<feature type="region of interest" description="Disordered" evidence="3">
    <location>
        <begin position="25"/>
        <end position="54"/>
    </location>
</feature>
<dbReference type="Pfam" id="PF09511">
    <property type="entry name" value="RNA_lig_T4_1"/>
    <property type="match status" value="1"/>
</dbReference>
<dbReference type="InterPro" id="IPR012387">
    <property type="entry name" value="Trl1_fun"/>
</dbReference>
<feature type="region of interest" description="Disordered" evidence="3">
    <location>
        <begin position="633"/>
        <end position="660"/>
    </location>
</feature>
<dbReference type="InterPro" id="IPR015965">
    <property type="entry name" value="tRNA_lig_PDEase"/>
</dbReference>
<comment type="caution">
    <text evidence="7">The sequence shown here is derived from an EMBL/GenBank/DDBJ whole genome shotgun (WGS) entry which is preliminary data.</text>
</comment>
<dbReference type="EMBL" id="SPNW01000010">
    <property type="protein sequence ID" value="TIA91812.1"/>
    <property type="molecule type" value="Genomic_DNA"/>
</dbReference>
<evidence type="ECO:0000313" key="8">
    <source>
        <dbReference type="Proteomes" id="UP000310189"/>
    </source>
</evidence>
<dbReference type="GO" id="GO:0008081">
    <property type="term" value="F:phosphoric diester hydrolase activity"/>
    <property type="evidence" value="ECO:0007669"/>
    <property type="project" value="InterPro"/>
</dbReference>
<name>A0A4T0FSX5_9BASI</name>
<feature type="region of interest" description="Disordered" evidence="3">
    <location>
        <begin position="400"/>
        <end position="422"/>
    </location>
</feature>
<feature type="active site" description="N6-AMP-lysine intermediate" evidence="2">
    <location>
        <position position="120"/>
    </location>
</feature>
<dbReference type="GO" id="GO:0005524">
    <property type="term" value="F:ATP binding"/>
    <property type="evidence" value="ECO:0007669"/>
    <property type="project" value="UniProtKB-UniRule"/>
</dbReference>
<feature type="domain" description="T4 RNA ligase 1-like N-terminal" evidence="6">
    <location>
        <begin position="75"/>
        <end position="315"/>
    </location>
</feature>
<gene>
    <name evidence="7" type="ORF">E3P99_00954</name>
</gene>
<dbReference type="GO" id="GO:0005634">
    <property type="term" value="C:nucleus"/>
    <property type="evidence" value="ECO:0007669"/>
    <property type="project" value="TreeGrafter"/>
</dbReference>
<evidence type="ECO:0000313" key="7">
    <source>
        <dbReference type="EMBL" id="TIA91812.1"/>
    </source>
</evidence>
<dbReference type="Proteomes" id="UP000310189">
    <property type="component" value="Unassembled WGS sequence"/>
</dbReference>
<dbReference type="GO" id="GO:0003972">
    <property type="term" value="F:RNA ligase (ATP) activity"/>
    <property type="evidence" value="ECO:0007669"/>
    <property type="project" value="UniProtKB-UniRule"/>
</dbReference>
<proteinExistence type="inferred from homology"/>
<organism evidence="7 8">
    <name type="scientific">Wallemia hederae</name>
    <dbReference type="NCBI Taxonomy" id="1540922"/>
    <lineage>
        <taxon>Eukaryota</taxon>
        <taxon>Fungi</taxon>
        <taxon>Dikarya</taxon>
        <taxon>Basidiomycota</taxon>
        <taxon>Wallemiomycotina</taxon>
        <taxon>Wallemiomycetes</taxon>
        <taxon>Wallemiales</taxon>
        <taxon>Wallemiaceae</taxon>
        <taxon>Wallemia</taxon>
    </lineage>
</organism>
<dbReference type="GO" id="GO:0051730">
    <property type="term" value="F:GTP-dependent polyribonucleotide 5'-hydroxyl-kinase activity"/>
    <property type="evidence" value="ECO:0007669"/>
    <property type="project" value="InterPro"/>
</dbReference>
<feature type="domain" description="tRNA ligase kinase" evidence="5">
    <location>
        <begin position="428"/>
        <end position="588"/>
    </location>
</feature>
<dbReference type="SUPFAM" id="SSF52540">
    <property type="entry name" value="P-loop containing nucleoside triphosphate hydrolases"/>
    <property type="match status" value="1"/>
</dbReference>
<evidence type="ECO:0000259" key="4">
    <source>
        <dbReference type="Pfam" id="PF08302"/>
    </source>
</evidence>
<dbReference type="InterPro" id="IPR027417">
    <property type="entry name" value="P-loop_NTPase"/>
</dbReference>
<evidence type="ECO:0000259" key="6">
    <source>
        <dbReference type="Pfam" id="PF09511"/>
    </source>
</evidence>
<accession>A0A4T0FSX5</accession>